<dbReference type="InterPro" id="IPR029052">
    <property type="entry name" value="Metallo-depent_PP-like"/>
</dbReference>
<organism evidence="2 3">
    <name type="scientific">Blastomonas aquatica</name>
    <dbReference type="NCBI Taxonomy" id="1510276"/>
    <lineage>
        <taxon>Bacteria</taxon>
        <taxon>Pseudomonadati</taxon>
        <taxon>Pseudomonadota</taxon>
        <taxon>Alphaproteobacteria</taxon>
        <taxon>Sphingomonadales</taxon>
        <taxon>Sphingomonadaceae</taxon>
        <taxon>Blastomonas</taxon>
    </lineage>
</organism>
<protein>
    <submittedName>
        <fullName evidence="2">Metallophosphatase</fullName>
    </submittedName>
</protein>
<reference evidence="3" key="1">
    <citation type="journal article" date="2019" name="Int. J. Syst. Evol. Microbiol.">
        <title>The Global Catalogue of Microorganisms (GCM) 10K type strain sequencing project: providing services to taxonomists for standard genome sequencing and annotation.</title>
        <authorList>
            <consortium name="The Broad Institute Genomics Platform"/>
            <consortium name="The Broad Institute Genome Sequencing Center for Infectious Disease"/>
            <person name="Wu L."/>
            <person name="Ma J."/>
        </authorList>
    </citation>
    <scope>NUCLEOTIDE SEQUENCE [LARGE SCALE GENOMIC DNA]</scope>
    <source>
        <strain evidence="3">CGMCC 1.12851</strain>
    </source>
</reference>
<dbReference type="InterPro" id="IPR024173">
    <property type="entry name" value="Pesterase_MJ0037-like"/>
</dbReference>
<dbReference type="Proteomes" id="UP000614261">
    <property type="component" value="Unassembled WGS sequence"/>
</dbReference>
<dbReference type="InterPro" id="IPR004843">
    <property type="entry name" value="Calcineurin-like_PHP"/>
</dbReference>
<gene>
    <name evidence="2" type="ORF">GCM10010833_06890</name>
</gene>
<evidence type="ECO:0000313" key="3">
    <source>
        <dbReference type="Proteomes" id="UP000614261"/>
    </source>
</evidence>
<dbReference type="Gene3D" id="3.60.21.10">
    <property type="match status" value="1"/>
</dbReference>
<dbReference type="PIRSF" id="PIRSF000887">
    <property type="entry name" value="Pesterase_MJ0037"/>
    <property type="match status" value="1"/>
</dbReference>
<keyword evidence="3" id="KW-1185">Reference proteome</keyword>
<dbReference type="SUPFAM" id="SSF56300">
    <property type="entry name" value="Metallo-dependent phosphatases"/>
    <property type="match status" value="1"/>
</dbReference>
<dbReference type="NCBIfam" id="TIGR04123">
    <property type="entry name" value="P_estr_lig_assc"/>
    <property type="match status" value="1"/>
</dbReference>
<name>A0ABQ1J0M8_9SPHN</name>
<dbReference type="PANTHER" id="PTHR39323:SF1">
    <property type="entry name" value="BLR1149 PROTEIN"/>
    <property type="match status" value="1"/>
</dbReference>
<dbReference type="EMBL" id="BMGD01000001">
    <property type="protein sequence ID" value="GGB54848.1"/>
    <property type="molecule type" value="Genomic_DNA"/>
</dbReference>
<evidence type="ECO:0000313" key="2">
    <source>
        <dbReference type="EMBL" id="GGB54848.1"/>
    </source>
</evidence>
<dbReference type="Pfam" id="PF00149">
    <property type="entry name" value="Metallophos"/>
    <property type="match status" value="1"/>
</dbReference>
<comment type="caution">
    <text evidence="2">The sequence shown here is derived from an EMBL/GenBank/DDBJ whole genome shotgun (WGS) entry which is preliminary data.</text>
</comment>
<evidence type="ECO:0000259" key="1">
    <source>
        <dbReference type="Pfam" id="PF00149"/>
    </source>
</evidence>
<sequence length="253" mass="27382">MVLLASRTTLRHGEDMVHLSFAGQDFTIVDRAGLYWPAQRALFVADLHFEKASWYAASGQMLPPYDSAATLDRLEAAIAACGATSLWCLGDNFHDSRGAQRLDRALADRLESLSQRVALHWITGNHDSELDAGFGGQVVDEAVLGGLALRHRAETWAETCAGSSAESHSSAPELSGHFHPRLRVRLRGRMVSRPCFVRCSKRLILPAFGSLTGGMDAGDPAILRVMGDTPQAVVATESKALAFNLQKTADLRG</sequence>
<dbReference type="PANTHER" id="PTHR39323">
    <property type="entry name" value="BLR1149 PROTEIN"/>
    <property type="match status" value="1"/>
</dbReference>
<feature type="domain" description="Calcineurin-like phosphoesterase" evidence="1">
    <location>
        <begin position="40"/>
        <end position="130"/>
    </location>
</feature>
<dbReference type="InterPro" id="IPR026336">
    <property type="entry name" value="PdeM-like"/>
</dbReference>
<proteinExistence type="predicted"/>
<accession>A0ABQ1J0M8</accession>